<dbReference type="Pfam" id="PF17164">
    <property type="entry name" value="DUF5122"/>
    <property type="match status" value="6"/>
</dbReference>
<organism evidence="4 5">
    <name type="scientific">Pseudomonas brassicacearum subsp. neoaurantiaca</name>
    <dbReference type="NCBI Taxonomy" id="494916"/>
    <lineage>
        <taxon>Bacteria</taxon>
        <taxon>Pseudomonadati</taxon>
        <taxon>Pseudomonadota</taxon>
        <taxon>Gammaproteobacteria</taxon>
        <taxon>Pseudomonadales</taxon>
        <taxon>Pseudomonadaceae</taxon>
        <taxon>Pseudomonas</taxon>
    </lineage>
</organism>
<comment type="subcellular location">
    <subcellularLocation>
        <location evidence="1">Secreted</location>
    </subcellularLocation>
</comment>
<evidence type="ECO:0000256" key="1">
    <source>
        <dbReference type="ARBA" id="ARBA00004613"/>
    </source>
</evidence>
<accession>A0A7V8UEW4</accession>
<dbReference type="InterPro" id="IPR050557">
    <property type="entry name" value="RTX_toxin/Mannuronan_C5-epim"/>
</dbReference>
<comment type="caution">
    <text evidence="4">The sequence shown here is derived from an EMBL/GenBank/DDBJ whole genome shotgun (WGS) entry which is preliminary data.</text>
</comment>
<dbReference type="InterPro" id="IPR018511">
    <property type="entry name" value="Hemolysin-typ_Ca-bd_CS"/>
</dbReference>
<dbReference type="PRINTS" id="PR00313">
    <property type="entry name" value="CABNDNGRPT"/>
</dbReference>
<proteinExistence type="predicted"/>
<dbReference type="PROSITE" id="PS00330">
    <property type="entry name" value="HEMOLYSIN_CALCIUM"/>
    <property type="match status" value="1"/>
</dbReference>
<dbReference type="AlphaFoldDB" id="A0A7V8UEW4"/>
<dbReference type="Gene3D" id="2.80.10.50">
    <property type="match status" value="2"/>
</dbReference>
<keyword evidence="2" id="KW-0964">Secreted</keyword>
<dbReference type="GO" id="GO:0005615">
    <property type="term" value="C:extracellular space"/>
    <property type="evidence" value="ECO:0007669"/>
    <property type="project" value="InterPro"/>
</dbReference>
<evidence type="ECO:0000313" key="4">
    <source>
        <dbReference type="EMBL" id="MBA1380272.1"/>
    </source>
</evidence>
<dbReference type="InterPro" id="IPR013431">
    <property type="entry name" value="Delta_60_rpt"/>
</dbReference>
<dbReference type="Pfam" id="PF00353">
    <property type="entry name" value="HemolysinCabind"/>
    <property type="match status" value="3"/>
</dbReference>
<dbReference type="PANTHER" id="PTHR38340:SF1">
    <property type="entry name" value="S-LAYER PROTEIN"/>
    <property type="match status" value="1"/>
</dbReference>
<dbReference type="SUPFAM" id="SSF63829">
    <property type="entry name" value="Calcium-dependent phosphotriesterase"/>
    <property type="match status" value="1"/>
</dbReference>
<protein>
    <submittedName>
        <fullName evidence="4">Type I secretion target</fullName>
    </submittedName>
</protein>
<evidence type="ECO:0000256" key="3">
    <source>
        <dbReference type="ARBA" id="ARBA00022837"/>
    </source>
</evidence>
<evidence type="ECO:0000256" key="2">
    <source>
        <dbReference type="ARBA" id="ARBA00022525"/>
    </source>
</evidence>
<dbReference type="Gene3D" id="2.150.10.10">
    <property type="entry name" value="Serralysin-like metalloprotease, C-terminal"/>
    <property type="match status" value="2"/>
</dbReference>
<dbReference type="InterPro" id="IPR001343">
    <property type="entry name" value="Hemolysn_Ca-bd"/>
</dbReference>
<dbReference type="PANTHER" id="PTHR38340">
    <property type="entry name" value="S-LAYER PROTEIN"/>
    <property type="match status" value="1"/>
</dbReference>
<name>A0A7V8UEW4_9PSED</name>
<dbReference type="EMBL" id="VDLV01000041">
    <property type="protein sequence ID" value="MBA1380272.1"/>
    <property type="molecule type" value="Genomic_DNA"/>
</dbReference>
<reference evidence="4 5" key="1">
    <citation type="submission" date="2019-06" db="EMBL/GenBank/DDBJ databases">
        <title>Analysis of the biodiversity of Brassica napus bacterial endophytes for the selection of potential efficient biofertilizers for rapeseed crops.</title>
        <authorList>
            <person name="Jimenez-Gomez A."/>
            <person name="Saati-Santamaria Z."/>
            <person name="Menendez E."/>
            <person name="Rivas R."/>
            <person name="Mateos P.F."/>
            <person name="Velazquez E."/>
            <person name="Garcia-Fraile P."/>
        </authorList>
    </citation>
    <scope>NUCLEOTIDE SEQUENCE [LARGE SCALE GENOMIC DNA]</scope>
    <source>
        <strain evidence="4 5">CDVBN10</strain>
    </source>
</reference>
<sequence>MRLSMDNADSNAGLTPRAGTGKTFVDLDGYNDTSEIAVAPDGKIWLAGMTGVDKGWEYEGYRTSLIRFNADGTLDTTFSGDGKVQLPHDFFPGEGYSAAVQPDGKYLLVYPQFTSGITMIRINTDGTLDQGFGVNGKAIVPMAWGDYASARVQPDGKILVSNHDSYENLFSVSRLNADGTVDSTFNDGNAIEFNIPNIGALEGYGFTLQADGKLLVPGYNGEMVVARLNADGSLDSSFGTDGLVDTQVAGLAASVTVQADGKILLAGGGEQDGSGFDFKIIRLNQDGTLDTSFGNRGVAVLDLTGDRDMARDITVLADGKILVAGQSTYFGNPDFSLIRLNPDGTLDGTFGALEGVLPRIDGGQGDDVLSGTYVPERLSGHAGDDLLDGAGQRDVLEGGAGADVFRGNMIDDSYRIDTQVVSDRIADFDANLDRIDLTSLGFSGFGNGLDGTLAVQVNEAGTRTYLKSFEPDWQGHRFELALDGDLSQALNETNVVFAPHLIQGTESADRLLGSGVGDQLIAGAGNDVVSGGNGHDVIDGGQGRDVLTGGEGSDVFRYDSLADSFRTADGNFQDRITDFNPLTDKIDVSALGFTELWSGYYTSLRAVVSEDGQRTYLKSYNADEEGRRFEITLEGNVASQLSDNNFIFASGEDASAEFQLLGVAAPEQFG</sequence>
<gene>
    <name evidence="4" type="ORF">FHK92_21110</name>
</gene>
<dbReference type="InterPro" id="IPR011049">
    <property type="entry name" value="Serralysin-like_metalloprot_C"/>
</dbReference>
<keyword evidence="3" id="KW-0106">Calcium</keyword>
<dbReference type="SUPFAM" id="SSF51120">
    <property type="entry name" value="beta-Roll"/>
    <property type="match status" value="2"/>
</dbReference>
<evidence type="ECO:0000313" key="5">
    <source>
        <dbReference type="Proteomes" id="UP000572407"/>
    </source>
</evidence>
<dbReference type="Proteomes" id="UP000572407">
    <property type="component" value="Unassembled WGS sequence"/>
</dbReference>
<dbReference type="NCBIfam" id="TIGR02608">
    <property type="entry name" value="delta_60_rpt"/>
    <property type="match status" value="6"/>
</dbReference>
<dbReference type="GO" id="GO:0005509">
    <property type="term" value="F:calcium ion binding"/>
    <property type="evidence" value="ECO:0007669"/>
    <property type="project" value="InterPro"/>
</dbReference>